<sequence>MILDNREEGCDELGQAKLVMLKLLRVFDDICRKNNLKYWLDGGTLIGAIRHNGFIPWDDDIDVAMLSDDYEKFIEIAQQELPDDVFLQTRKTDKKYPLYITKLRDKYSTYEEQNVARLNCHKGIFIDIFPMDYIRYPFMQRNLKLFLHGTNYSELHSPIKSLIQQTIGRINRKIISLLNLPIHQFFNKLFHSDYLGASKLAYRMEINETFQFSKHFVFPLKEHVFEGYTFFIPNNYDAYLREYFGDYMQLPPENMRCTHHIGIEPFKPCNHKEILYWKSGDIV</sequence>
<dbReference type="Pfam" id="PF04991">
    <property type="entry name" value="LicD"/>
    <property type="match status" value="1"/>
</dbReference>
<dbReference type="InterPro" id="IPR052942">
    <property type="entry name" value="LPS_cholinephosphotransferase"/>
</dbReference>
<name>A0A1Y4JLF5_9BACE</name>
<evidence type="ECO:0000259" key="1">
    <source>
        <dbReference type="Pfam" id="PF04991"/>
    </source>
</evidence>
<comment type="caution">
    <text evidence="2">The sequence shown here is derived from an EMBL/GenBank/DDBJ whole genome shotgun (WGS) entry which is preliminary data.</text>
</comment>
<dbReference type="PANTHER" id="PTHR43404:SF2">
    <property type="entry name" value="LIPOPOLYSACCHARIDE CHOLINEPHOSPHOTRANSFERASE LICD"/>
    <property type="match status" value="1"/>
</dbReference>
<dbReference type="RefSeq" id="WP_087413045.1">
    <property type="nucleotide sequence ID" value="NZ_CALIXP010000072.1"/>
</dbReference>
<feature type="domain" description="LicD/FKTN/FKRP nucleotidyltransferase" evidence="1">
    <location>
        <begin position="31"/>
        <end position="245"/>
    </location>
</feature>
<reference evidence="3" key="1">
    <citation type="submission" date="2017-04" db="EMBL/GenBank/DDBJ databases">
        <title>Function of individual gut microbiota members based on whole genome sequencing of pure cultures obtained from chicken caecum.</title>
        <authorList>
            <person name="Medvecky M."/>
            <person name="Cejkova D."/>
            <person name="Polansky O."/>
            <person name="Karasova D."/>
            <person name="Kubasova T."/>
            <person name="Cizek A."/>
            <person name="Rychlik I."/>
        </authorList>
    </citation>
    <scope>NUCLEOTIDE SEQUENCE [LARGE SCALE GENOMIC DNA]</scope>
    <source>
        <strain evidence="3">An189</strain>
    </source>
</reference>
<dbReference type="GO" id="GO:0009100">
    <property type="term" value="P:glycoprotein metabolic process"/>
    <property type="evidence" value="ECO:0007669"/>
    <property type="project" value="UniProtKB-ARBA"/>
</dbReference>
<protein>
    <submittedName>
        <fullName evidence="2">LicD family protein</fullName>
    </submittedName>
</protein>
<dbReference type="InterPro" id="IPR007074">
    <property type="entry name" value="LicD/FKTN/FKRP_NTP_transf"/>
</dbReference>
<accession>A0A1Y4JLF5</accession>
<dbReference type="Proteomes" id="UP000196587">
    <property type="component" value="Unassembled WGS sequence"/>
</dbReference>
<proteinExistence type="predicted"/>
<organism evidence="2 3">
    <name type="scientific">Bacteroides clarus</name>
    <dbReference type="NCBI Taxonomy" id="626929"/>
    <lineage>
        <taxon>Bacteria</taxon>
        <taxon>Pseudomonadati</taxon>
        <taxon>Bacteroidota</taxon>
        <taxon>Bacteroidia</taxon>
        <taxon>Bacteroidales</taxon>
        <taxon>Bacteroidaceae</taxon>
        <taxon>Bacteroides</taxon>
    </lineage>
</organism>
<evidence type="ECO:0000313" key="3">
    <source>
        <dbReference type="Proteomes" id="UP000196587"/>
    </source>
</evidence>
<evidence type="ECO:0000313" key="2">
    <source>
        <dbReference type="EMBL" id="OUP33328.1"/>
    </source>
</evidence>
<gene>
    <name evidence="2" type="ORF">B5F24_11990</name>
</gene>
<dbReference type="EMBL" id="NFKE01000008">
    <property type="protein sequence ID" value="OUP33328.1"/>
    <property type="molecule type" value="Genomic_DNA"/>
</dbReference>
<dbReference type="AlphaFoldDB" id="A0A1Y4JLF5"/>
<dbReference type="PANTHER" id="PTHR43404">
    <property type="entry name" value="LIPOPOLYSACCHARIDE CHOLINEPHOSPHOTRANSFERASE LICD"/>
    <property type="match status" value="1"/>
</dbReference>